<dbReference type="Pfam" id="PF07969">
    <property type="entry name" value="Amidohydro_3"/>
    <property type="match status" value="1"/>
</dbReference>
<gene>
    <name evidence="3" type="ORF">SAMN05192534_1038</name>
</gene>
<dbReference type="PANTHER" id="PTHR22642:SF2">
    <property type="entry name" value="PROTEIN LONG AFTER FAR-RED 3"/>
    <property type="match status" value="1"/>
</dbReference>
<dbReference type="InterPro" id="IPR033932">
    <property type="entry name" value="YtcJ-like"/>
</dbReference>
<dbReference type="AlphaFoldDB" id="A0A1G8AT60"/>
<evidence type="ECO:0000313" key="3">
    <source>
        <dbReference type="EMBL" id="SDH24127.1"/>
    </source>
</evidence>
<dbReference type="RefSeq" id="WP_091271570.1">
    <property type="nucleotide sequence ID" value="NZ_FNDK01000003.1"/>
</dbReference>
<dbReference type="SUPFAM" id="SSF51556">
    <property type="entry name" value="Metallo-dependent hydrolases"/>
    <property type="match status" value="1"/>
</dbReference>
<evidence type="ECO:0000256" key="1">
    <source>
        <dbReference type="SAM" id="SignalP"/>
    </source>
</evidence>
<accession>A0A1G8AT60</accession>
<dbReference type="InterPro" id="IPR032466">
    <property type="entry name" value="Metal_Hydrolase"/>
</dbReference>
<feature type="chain" id="PRO_5011506643" description="Amidohydrolase 3 domain-containing protein" evidence="1">
    <location>
        <begin position="27"/>
        <end position="536"/>
    </location>
</feature>
<reference evidence="3 4" key="1">
    <citation type="submission" date="2016-10" db="EMBL/GenBank/DDBJ databases">
        <authorList>
            <person name="de Groot N.N."/>
        </authorList>
    </citation>
    <scope>NUCLEOTIDE SEQUENCE [LARGE SCALE GENOMIC DNA]</scope>
    <source>
        <strain evidence="3 4">DSM 21632</strain>
    </source>
</reference>
<name>A0A1G8AT60_9BACI</name>
<dbReference type="SUPFAM" id="SSF51338">
    <property type="entry name" value="Composite domain of metallo-dependent hydrolases"/>
    <property type="match status" value="1"/>
</dbReference>
<dbReference type="Gene3D" id="2.30.40.10">
    <property type="entry name" value="Urease, subunit C, domain 1"/>
    <property type="match status" value="2"/>
</dbReference>
<protein>
    <recommendedName>
        <fullName evidence="2">Amidohydrolase 3 domain-containing protein</fullName>
    </recommendedName>
</protein>
<dbReference type="CDD" id="cd01300">
    <property type="entry name" value="YtcJ_like"/>
    <property type="match status" value="1"/>
</dbReference>
<dbReference type="GO" id="GO:0016810">
    <property type="term" value="F:hydrolase activity, acting on carbon-nitrogen (but not peptide) bonds"/>
    <property type="evidence" value="ECO:0007669"/>
    <property type="project" value="InterPro"/>
</dbReference>
<dbReference type="InterPro" id="IPR011059">
    <property type="entry name" value="Metal-dep_hydrolase_composite"/>
</dbReference>
<dbReference type="PANTHER" id="PTHR22642">
    <property type="entry name" value="IMIDAZOLONEPROPIONASE"/>
    <property type="match status" value="1"/>
</dbReference>
<feature type="signal peptide" evidence="1">
    <location>
        <begin position="1"/>
        <end position="26"/>
    </location>
</feature>
<dbReference type="Gene3D" id="3.20.20.140">
    <property type="entry name" value="Metal-dependent hydrolases"/>
    <property type="match status" value="2"/>
</dbReference>
<dbReference type="OrthoDB" id="9767366at2"/>
<dbReference type="Gene3D" id="3.10.310.70">
    <property type="match status" value="1"/>
</dbReference>
<dbReference type="EMBL" id="FNDK01000003">
    <property type="protein sequence ID" value="SDH24127.1"/>
    <property type="molecule type" value="Genomic_DNA"/>
</dbReference>
<keyword evidence="4" id="KW-1185">Reference proteome</keyword>
<feature type="domain" description="Amidohydrolase 3" evidence="2">
    <location>
        <begin position="85"/>
        <end position="530"/>
    </location>
</feature>
<evidence type="ECO:0000313" key="4">
    <source>
        <dbReference type="Proteomes" id="UP000199163"/>
    </source>
</evidence>
<dbReference type="Proteomes" id="UP000199163">
    <property type="component" value="Unassembled WGS sequence"/>
</dbReference>
<dbReference type="InterPro" id="IPR013108">
    <property type="entry name" value="Amidohydro_3"/>
</dbReference>
<evidence type="ECO:0000259" key="2">
    <source>
        <dbReference type="Pfam" id="PF07969"/>
    </source>
</evidence>
<organism evidence="3 4">
    <name type="scientific">Alteribacillus persepolensis</name>
    <dbReference type="NCBI Taxonomy" id="568899"/>
    <lineage>
        <taxon>Bacteria</taxon>
        <taxon>Bacillati</taxon>
        <taxon>Bacillota</taxon>
        <taxon>Bacilli</taxon>
        <taxon>Bacillales</taxon>
        <taxon>Bacillaceae</taxon>
        <taxon>Alteribacillus</taxon>
    </lineage>
</organism>
<sequence length="536" mass="59354">MVIKKSVITVFLFVLLSAAFTGAASAKNVLTPNGNDTVDMILKNGAVYTGTDKNQPAKTVAVRNGEIVYVGNNNSVMSLKGPDTKIVDLQGKMVLPGFIDSHNHAYLKAEELYWLNLTPYSTIEEYGQAMQDYVEQHPDIEQLRAVGWNETMVKEEADKQGVLPKELIDQYVEDLPVVAISNGHHDLWVNSKALEIAEVDKDTPDPQGGIIERTESGEPTGVLHEFSAQNLIINALPQPDFTLEEYKEAITAFQEMAAERGVTSVFVPVHYPTEPYLQALQELDDADKLTVQYDIGLWADETKGVEQVETFNEMRDTYDGDMFTIDSIKIFGDGDGTLVWEQDMLEETVAALDKEDFRVYVHAFGDGIDAALDAFAYAAEQNGTRDARHALTHIPYLSEDQLQRFQDLNITAVPQPGSRWGTDIMQSYIGMDIPVASSSDYPVSDFWPLVGVEGGMTRPDADEQASLEDMLQSYTINGAEALFIEDETGSIEVGKRADFVILEKNLFDVPADKISDTKTVMTISNGKIVYTNPAFD</sequence>
<proteinExistence type="predicted"/>
<keyword evidence="1" id="KW-0732">Signal</keyword>